<keyword evidence="5" id="KW-1003">Cell membrane</keyword>
<dbReference type="AlphaFoldDB" id="A0A7J0BFY8"/>
<evidence type="ECO:0000313" key="7">
    <source>
        <dbReference type="EMBL" id="GFM32610.1"/>
    </source>
</evidence>
<feature type="chain" id="PRO_5029789446" description="Probable membrane transporter protein" evidence="6">
    <location>
        <begin position="28"/>
        <end position="383"/>
    </location>
</feature>
<evidence type="ECO:0000256" key="6">
    <source>
        <dbReference type="SAM" id="SignalP"/>
    </source>
</evidence>
<evidence type="ECO:0000313" key="8">
    <source>
        <dbReference type="Proteomes" id="UP000503840"/>
    </source>
</evidence>
<dbReference type="PANTHER" id="PTHR43701">
    <property type="entry name" value="MEMBRANE TRANSPORTER PROTEIN MJ0441-RELATED"/>
    <property type="match status" value="1"/>
</dbReference>
<accession>A0A7J0BFY8</accession>
<feature type="transmembrane region" description="Helical" evidence="5">
    <location>
        <begin position="179"/>
        <end position="196"/>
    </location>
</feature>
<sequence length="383" mass="40952">MFKSKKTIMVLALTVLTVFLCMEPAWADRLQDAINAAPKGAEAGQINPESPLGFLNIPGAPDISLILGFGWAVWVGWIFSTVGAFGGIMAGVGHITIFGLGNYASGFKKTAPDLNKLITDSIRVSNQWLVGTSAGISSYNYYRMGRLVLPLALALGLGSIAGSTLVPWLTAGKISLKSYIGYFGLFVLFLGCYLLYETTPRGQASKKKAKEAAKAFESSIKGESKVDTSAMGVKVKSFSPSNCTFTFYGVEFSFNPVIPLVGGFFIAAMASFLGVGGGFLLVPFLTSVAGLPMYLVAGTSALAVLIGMITSIFTYMFVSGTPIFWPLIGAELVGIFVGSVIGPRTSKYIPEIWLKRIFIVLAFYVGIRYASKGLFDLNLLPPY</sequence>
<dbReference type="EMBL" id="BLVO01000012">
    <property type="protein sequence ID" value="GFM32610.1"/>
    <property type="molecule type" value="Genomic_DNA"/>
</dbReference>
<keyword evidence="8" id="KW-1185">Reference proteome</keyword>
<feature type="transmembrane region" description="Helical" evidence="5">
    <location>
        <begin position="323"/>
        <end position="341"/>
    </location>
</feature>
<dbReference type="PANTHER" id="PTHR43701:SF2">
    <property type="entry name" value="MEMBRANE TRANSPORTER PROTEIN YJNA-RELATED"/>
    <property type="match status" value="1"/>
</dbReference>
<protein>
    <recommendedName>
        <fullName evidence="5">Probable membrane transporter protein</fullName>
    </recommendedName>
</protein>
<keyword evidence="4 5" id="KW-0472">Membrane</keyword>
<keyword evidence="3 5" id="KW-1133">Transmembrane helix</keyword>
<name>A0A7J0BFY8_9BACT</name>
<dbReference type="InterPro" id="IPR051598">
    <property type="entry name" value="TSUP/Inactive_protease-like"/>
</dbReference>
<evidence type="ECO:0000256" key="2">
    <source>
        <dbReference type="ARBA" id="ARBA00022692"/>
    </source>
</evidence>
<dbReference type="GO" id="GO:0005886">
    <property type="term" value="C:plasma membrane"/>
    <property type="evidence" value="ECO:0007669"/>
    <property type="project" value="UniProtKB-SubCell"/>
</dbReference>
<organism evidence="7 8">
    <name type="scientific">Desulfovibrio subterraneus</name>
    <dbReference type="NCBI Taxonomy" id="2718620"/>
    <lineage>
        <taxon>Bacteria</taxon>
        <taxon>Pseudomonadati</taxon>
        <taxon>Thermodesulfobacteriota</taxon>
        <taxon>Desulfovibrionia</taxon>
        <taxon>Desulfovibrionales</taxon>
        <taxon>Desulfovibrionaceae</taxon>
        <taxon>Desulfovibrio</taxon>
    </lineage>
</organism>
<evidence type="ECO:0000256" key="5">
    <source>
        <dbReference type="RuleBase" id="RU363041"/>
    </source>
</evidence>
<evidence type="ECO:0000256" key="1">
    <source>
        <dbReference type="ARBA" id="ARBA00004141"/>
    </source>
</evidence>
<dbReference type="InterPro" id="IPR002781">
    <property type="entry name" value="TM_pro_TauE-like"/>
</dbReference>
<reference evidence="7 8" key="1">
    <citation type="submission" date="2020-05" db="EMBL/GenBank/DDBJ databases">
        <title>Draft genome sequence of Desulfovibrio sp. strain HN2T.</title>
        <authorList>
            <person name="Ueno A."/>
            <person name="Tamazawa S."/>
            <person name="Tamamura S."/>
            <person name="Murakami T."/>
            <person name="Kiyama T."/>
            <person name="Inomata H."/>
            <person name="Amano Y."/>
            <person name="Miyakawa K."/>
            <person name="Tamaki H."/>
            <person name="Naganuma T."/>
            <person name="Kaneko K."/>
        </authorList>
    </citation>
    <scope>NUCLEOTIDE SEQUENCE [LARGE SCALE GENOMIC DNA]</scope>
    <source>
        <strain evidence="7 8">HN2</strain>
    </source>
</reference>
<comment type="similarity">
    <text evidence="5">Belongs to the 4-toluene sulfonate uptake permease (TSUP) (TC 2.A.102) family.</text>
</comment>
<feature type="signal peptide" evidence="6">
    <location>
        <begin position="1"/>
        <end position="27"/>
    </location>
</feature>
<evidence type="ECO:0000256" key="3">
    <source>
        <dbReference type="ARBA" id="ARBA00022989"/>
    </source>
</evidence>
<dbReference type="RefSeq" id="WP_174404303.1">
    <property type="nucleotide sequence ID" value="NZ_BLVO01000012.1"/>
</dbReference>
<dbReference type="Pfam" id="PF01925">
    <property type="entry name" value="TauE"/>
    <property type="match status" value="1"/>
</dbReference>
<comment type="subcellular location">
    <subcellularLocation>
        <location evidence="5">Cell membrane</location>
        <topology evidence="5">Multi-pass membrane protein</topology>
    </subcellularLocation>
    <subcellularLocation>
        <location evidence="1">Membrane</location>
        <topology evidence="1">Multi-pass membrane protein</topology>
    </subcellularLocation>
</comment>
<feature type="transmembrane region" description="Helical" evidence="5">
    <location>
        <begin position="294"/>
        <end position="317"/>
    </location>
</feature>
<keyword evidence="2 5" id="KW-0812">Transmembrane</keyword>
<feature type="transmembrane region" description="Helical" evidence="5">
    <location>
        <begin position="74"/>
        <end position="103"/>
    </location>
</feature>
<dbReference type="Proteomes" id="UP000503840">
    <property type="component" value="Unassembled WGS sequence"/>
</dbReference>
<evidence type="ECO:0000256" key="4">
    <source>
        <dbReference type="ARBA" id="ARBA00023136"/>
    </source>
</evidence>
<feature type="transmembrane region" description="Helical" evidence="5">
    <location>
        <begin position="353"/>
        <end position="371"/>
    </location>
</feature>
<comment type="caution">
    <text evidence="7">The sequence shown here is derived from an EMBL/GenBank/DDBJ whole genome shotgun (WGS) entry which is preliminary data.</text>
</comment>
<feature type="transmembrane region" description="Helical" evidence="5">
    <location>
        <begin position="148"/>
        <end position="167"/>
    </location>
</feature>
<proteinExistence type="inferred from homology"/>
<keyword evidence="6" id="KW-0732">Signal</keyword>
<gene>
    <name evidence="7" type="ORF">DSM101010T_09750</name>
</gene>